<dbReference type="SUPFAM" id="SSF55073">
    <property type="entry name" value="Nucleotide cyclase"/>
    <property type="match status" value="1"/>
</dbReference>
<keyword evidence="3" id="KW-1185">Reference proteome</keyword>
<reference evidence="2 3" key="1">
    <citation type="submission" date="2018-01" db="EMBL/GenBank/DDBJ databases">
        <title>Genome sequence of Iodobacter sp. strain PCH194 isolated from Indian Trans-Himalaya.</title>
        <authorList>
            <person name="Kumar V."/>
            <person name="Thakur V."/>
            <person name="Kumar S."/>
            <person name="Singh D."/>
        </authorList>
    </citation>
    <scope>NUCLEOTIDE SEQUENCE [LARGE SCALE GENOMIC DNA]</scope>
    <source>
        <strain evidence="2 3">PCH194</strain>
    </source>
</reference>
<evidence type="ECO:0000259" key="1">
    <source>
        <dbReference type="PROSITE" id="PS50887"/>
    </source>
</evidence>
<dbReference type="InterPro" id="IPR043128">
    <property type="entry name" value="Rev_trsase/Diguanyl_cyclase"/>
</dbReference>
<organism evidence="2 3">
    <name type="scientific">Iodobacter fluviatilis</name>
    <dbReference type="NCBI Taxonomy" id="537"/>
    <lineage>
        <taxon>Bacteria</taxon>
        <taxon>Pseudomonadati</taxon>
        <taxon>Pseudomonadota</taxon>
        <taxon>Betaproteobacteria</taxon>
        <taxon>Neisseriales</taxon>
        <taxon>Chitinibacteraceae</taxon>
        <taxon>Iodobacter</taxon>
    </lineage>
</organism>
<gene>
    <name evidence="2" type="ORF">C1H71_01825</name>
</gene>
<dbReference type="PROSITE" id="PS50887">
    <property type="entry name" value="GGDEF"/>
    <property type="match status" value="1"/>
</dbReference>
<protein>
    <recommendedName>
        <fullName evidence="1">GGDEF domain-containing protein</fullName>
    </recommendedName>
</protein>
<feature type="domain" description="GGDEF" evidence="1">
    <location>
        <begin position="1"/>
        <end position="70"/>
    </location>
</feature>
<name>A0A7G3G5L1_9NEIS</name>
<dbReference type="InterPro" id="IPR029787">
    <property type="entry name" value="Nucleotide_cyclase"/>
</dbReference>
<dbReference type="InterPro" id="IPR000160">
    <property type="entry name" value="GGDEF_dom"/>
</dbReference>
<dbReference type="Gene3D" id="3.30.70.270">
    <property type="match status" value="1"/>
</dbReference>
<proteinExistence type="predicted"/>
<dbReference type="Proteomes" id="UP000515917">
    <property type="component" value="Chromosome"/>
</dbReference>
<dbReference type="KEGG" id="ifl:C1H71_01825"/>
<accession>A0A7G3G5L1</accession>
<dbReference type="AlphaFoldDB" id="A0A7G3G5L1"/>
<evidence type="ECO:0000313" key="3">
    <source>
        <dbReference type="Proteomes" id="UP000515917"/>
    </source>
</evidence>
<dbReference type="EMBL" id="CP025781">
    <property type="protein sequence ID" value="QBC42422.1"/>
    <property type="molecule type" value="Genomic_DNA"/>
</dbReference>
<sequence>MFPNTDEAGALCGLERVRAALECRIAIAGLPVFTASFGLATVFGPIEFNELVHTADMALLEAKRTGRNKV</sequence>
<evidence type="ECO:0000313" key="2">
    <source>
        <dbReference type="EMBL" id="QBC42422.1"/>
    </source>
</evidence>